<keyword evidence="3" id="KW-1185">Reference proteome</keyword>
<feature type="region of interest" description="Disordered" evidence="1">
    <location>
        <begin position="1"/>
        <end position="25"/>
    </location>
</feature>
<comment type="caution">
    <text evidence="2">The sequence shown here is derived from an EMBL/GenBank/DDBJ whole genome shotgun (WGS) entry which is preliminary data.</text>
</comment>
<evidence type="ECO:0000256" key="1">
    <source>
        <dbReference type="SAM" id="MobiDB-lite"/>
    </source>
</evidence>
<protein>
    <submittedName>
        <fullName evidence="2">15724_t:CDS:1</fullName>
    </submittedName>
</protein>
<dbReference type="AlphaFoldDB" id="A0A9N9BFB3"/>
<proteinExistence type="predicted"/>
<dbReference type="EMBL" id="CAJVPY010002596">
    <property type="protein sequence ID" value="CAG8565946.1"/>
    <property type="molecule type" value="Genomic_DNA"/>
</dbReference>
<gene>
    <name evidence="2" type="ORF">DERYTH_LOCUS5965</name>
</gene>
<name>A0A9N9BFB3_9GLOM</name>
<evidence type="ECO:0000313" key="3">
    <source>
        <dbReference type="Proteomes" id="UP000789405"/>
    </source>
</evidence>
<sequence length="104" mass="11545">MPWVPDQRNFTKHNAQHGIQTDSQGMPWVPDQCAHQKRFNAAIQPGLTPKACLGTDSQGMPWVPDQCAHQKRFNAAIQPGLTPKACLGFLISVTSPNTMLNMEY</sequence>
<accession>A0A9N9BFB3</accession>
<feature type="non-terminal residue" evidence="2">
    <location>
        <position position="1"/>
    </location>
</feature>
<organism evidence="2 3">
    <name type="scientific">Dentiscutata erythropus</name>
    <dbReference type="NCBI Taxonomy" id="1348616"/>
    <lineage>
        <taxon>Eukaryota</taxon>
        <taxon>Fungi</taxon>
        <taxon>Fungi incertae sedis</taxon>
        <taxon>Mucoromycota</taxon>
        <taxon>Glomeromycotina</taxon>
        <taxon>Glomeromycetes</taxon>
        <taxon>Diversisporales</taxon>
        <taxon>Gigasporaceae</taxon>
        <taxon>Dentiscutata</taxon>
    </lineage>
</organism>
<reference evidence="2" key="1">
    <citation type="submission" date="2021-06" db="EMBL/GenBank/DDBJ databases">
        <authorList>
            <person name="Kallberg Y."/>
            <person name="Tangrot J."/>
            <person name="Rosling A."/>
        </authorList>
    </citation>
    <scope>NUCLEOTIDE SEQUENCE</scope>
    <source>
        <strain evidence="2">MA453B</strain>
    </source>
</reference>
<dbReference type="Proteomes" id="UP000789405">
    <property type="component" value="Unassembled WGS sequence"/>
</dbReference>
<evidence type="ECO:0000313" key="2">
    <source>
        <dbReference type="EMBL" id="CAG8565946.1"/>
    </source>
</evidence>